<dbReference type="Pfam" id="PF08501">
    <property type="entry name" value="Shikimate_dh_N"/>
    <property type="match status" value="1"/>
</dbReference>
<keyword evidence="2" id="KW-0057">Aromatic amino acid biosynthesis</keyword>
<dbReference type="GO" id="GO:0005829">
    <property type="term" value="C:cytosol"/>
    <property type="evidence" value="ECO:0007669"/>
    <property type="project" value="TreeGrafter"/>
</dbReference>
<evidence type="ECO:0000259" key="5">
    <source>
        <dbReference type="Pfam" id="PF08501"/>
    </source>
</evidence>
<dbReference type="InterPro" id="IPR022893">
    <property type="entry name" value="Shikimate_DH_fam"/>
</dbReference>
<dbReference type="InterPro" id="IPR013708">
    <property type="entry name" value="Shikimate_DH-bd_N"/>
</dbReference>
<dbReference type="Gene3D" id="3.40.50.10860">
    <property type="entry name" value="Leucine Dehydrogenase, chain A, domain 1"/>
    <property type="match status" value="1"/>
</dbReference>
<protein>
    <submittedName>
        <fullName evidence="7">Shikimate dehydrogenase</fullName>
    </submittedName>
</protein>
<gene>
    <name evidence="7" type="ORF">SAMN05443575_2490</name>
</gene>
<feature type="domain" description="SDH C-terminal" evidence="6">
    <location>
        <begin position="233"/>
        <end position="260"/>
    </location>
</feature>
<dbReference type="InterPro" id="IPR046346">
    <property type="entry name" value="Aminoacid_DH-like_N_sf"/>
</dbReference>
<dbReference type="InterPro" id="IPR005097">
    <property type="entry name" value="Sacchrp_dh_NADP-bd"/>
</dbReference>
<evidence type="ECO:0000313" key="7">
    <source>
        <dbReference type="EMBL" id="SHG66020.1"/>
    </source>
</evidence>
<evidence type="ECO:0000313" key="8">
    <source>
        <dbReference type="Proteomes" id="UP000186132"/>
    </source>
</evidence>
<evidence type="ECO:0000259" key="4">
    <source>
        <dbReference type="Pfam" id="PF03435"/>
    </source>
</evidence>
<accession>A0A1M5LM88</accession>
<feature type="domain" description="Shikimate dehydrogenase substrate binding N-terminal" evidence="5">
    <location>
        <begin position="6"/>
        <end position="86"/>
    </location>
</feature>
<dbReference type="Proteomes" id="UP000186132">
    <property type="component" value="Unassembled WGS sequence"/>
</dbReference>
<dbReference type="InterPro" id="IPR041121">
    <property type="entry name" value="SDH_C"/>
</dbReference>
<evidence type="ECO:0000256" key="1">
    <source>
        <dbReference type="ARBA" id="ARBA00004871"/>
    </source>
</evidence>
<dbReference type="SUPFAM" id="SSF51735">
    <property type="entry name" value="NAD(P)-binding Rossmann-fold domains"/>
    <property type="match status" value="1"/>
</dbReference>
<dbReference type="InterPro" id="IPR036291">
    <property type="entry name" value="NAD(P)-bd_dom_sf"/>
</dbReference>
<dbReference type="SUPFAM" id="SSF53223">
    <property type="entry name" value="Aminoacid dehydrogenase-like, N-terminal domain"/>
    <property type="match status" value="1"/>
</dbReference>
<dbReference type="PANTHER" id="PTHR21089:SF1">
    <property type="entry name" value="BIFUNCTIONAL 3-DEHYDROQUINATE DEHYDRATASE_SHIKIMATE DEHYDROGENASE, CHLOROPLASTIC"/>
    <property type="match status" value="1"/>
</dbReference>
<dbReference type="GO" id="GO:0004764">
    <property type="term" value="F:shikimate 3-dehydrogenase (NADP+) activity"/>
    <property type="evidence" value="ECO:0007669"/>
    <property type="project" value="InterPro"/>
</dbReference>
<dbReference type="GO" id="GO:0019632">
    <property type="term" value="P:shikimate metabolic process"/>
    <property type="evidence" value="ECO:0007669"/>
    <property type="project" value="TreeGrafter"/>
</dbReference>
<name>A0A1M5LM88_9ACTN</name>
<evidence type="ECO:0000259" key="6">
    <source>
        <dbReference type="Pfam" id="PF18317"/>
    </source>
</evidence>
<feature type="domain" description="Saccharopine dehydrogenase NADP binding" evidence="4">
    <location>
        <begin position="117"/>
        <end position="229"/>
    </location>
</feature>
<dbReference type="EMBL" id="FQVU01000003">
    <property type="protein sequence ID" value="SHG66020.1"/>
    <property type="molecule type" value="Genomic_DNA"/>
</dbReference>
<dbReference type="Pfam" id="PF18317">
    <property type="entry name" value="SDH_C"/>
    <property type="match status" value="1"/>
</dbReference>
<dbReference type="Gene3D" id="3.40.50.720">
    <property type="entry name" value="NAD(P)-binding Rossmann-like Domain"/>
    <property type="match status" value="1"/>
</dbReference>
<comment type="pathway">
    <text evidence="1">Metabolic intermediate biosynthesis; chorismate biosynthesis; chorismate from D-erythrose 4-phosphate and phosphoenolpyruvate: step 4/7.</text>
</comment>
<keyword evidence="8" id="KW-1185">Reference proteome</keyword>
<reference evidence="7 8" key="1">
    <citation type="submission" date="2016-11" db="EMBL/GenBank/DDBJ databases">
        <authorList>
            <person name="Jaros S."/>
            <person name="Januszkiewicz K."/>
            <person name="Wedrychowicz H."/>
        </authorList>
    </citation>
    <scope>NUCLEOTIDE SEQUENCE [LARGE SCALE GENOMIC DNA]</scope>
    <source>
        <strain evidence="7 8">DSM 45627</strain>
    </source>
</reference>
<dbReference type="STRING" id="1206085.SAMN05443575_2490"/>
<dbReference type="GO" id="GO:0009073">
    <property type="term" value="P:aromatic amino acid family biosynthetic process"/>
    <property type="evidence" value="ECO:0007669"/>
    <property type="project" value="UniProtKB-KW"/>
</dbReference>
<dbReference type="NCBIfam" id="NF001311">
    <property type="entry name" value="PRK00258.1-3"/>
    <property type="match status" value="1"/>
</dbReference>
<dbReference type="GO" id="GO:0009423">
    <property type="term" value="P:chorismate biosynthetic process"/>
    <property type="evidence" value="ECO:0007669"/>
    <property type="project" value="TreeGrafter"/>
</dbReference>
<proteinExistence type="predicted"/>
<dbReference type="AlphaFoldDB" id="A0A1M5LM88"/>
<sequence length="290" mass="29463">MTRAGVLGRPIAHSLSPALHRAAYGALGLAWTYEAIDCGVADLPAVLAARHDWRGFSCTMPLKHAVLAAAAEVRPVAAAVGSANTLLPGAAGWIAENTDVDGVLGAWDEAGIVPLEVTVLGAGGTAQAVVAALARRGVDRCTALVRDRARAADLLATGERLGVAVRTARLDVDAPALAAPLVVSTLPAGAADAVARRRWDAGQALLDVVYAPWPTALARAAAGAGATVVGGAAMLLHQAARQVELMTGRPAPLPAMRDALPVPADRPPPADSGLRSNDARQHHTTRGGAP</sequence>
<evidence type="ECO:0000256" key="3">
    <source>
        <dbReference type="SAM" id="MobiDB-lite"/>
    </source>
</evidence>
<dbReference type="OrthoDB" id="9776868at2"/>
<organism evidence="7 8">
    <name type="scientific">Jatrophihabitans endophyticus</name>
    <dbReference type="NCBI Taxonomy" id="1206085"/>
    <lineage>
        <taxon>Bacteria</taxon>
        <taxon>Bacillati</taxon>
        <taxon>Actinomycetota</taxon>
        <taxon>Actinomycetes</taxon>
        <taxon>Jatrophihabitantales</taxon>
        <taxon>Jatrophihabitantaceae</taxon>
        <taxon>Jatrophihabitans</taxon>
    </lineage>
</organism>
<dbReference type="RefSeq" id="WP_084181101.1">
    <property type="nucleotide sequence ID" value="NZ_FQVU01000003.1"/>
</dbReference>
<evidence type="ECO:0000256" key="2">
    <source>
        <dbReference type="ARBA" id="ARBA00023141"/>
    </source>
</evidence>
<feature type="region of interest" description="Disordered" evidence="3">
    <location>
        <begin position="251"/>
        <end position="290"/>
    </location>
</feature>
<keyword evidence="2" id="KW-0028">Amino-acid biosynthesis</keyword>
<dbReference type="GO" id="GO:0050661">
    <property type="term" value="F:NADP binding"/>
    <property type="evidence" value="ECO:0007669"/>
    <property type="project" value="TreeGrafter"/>
</dbReference>
<dbReference type="Pfam" id="PF03435">
    <property type="entry name" value="Sacchrp_dh_NADP"/>
    <property type="match status" value="1"/>
</dbReference>
<dbReference type="PANTHER" id="PTHR21089">
    <property type="entry name" value="SHIKIMATE DEHYDROGENASE"/>
    <property type="match status" value="1"/>
</dbReference>